<feature type="coiled-coil region" evidence="6">
    <location>
        <begin position="75"/>
        <end position="130"/>
    </location>
</feature>
<keyword evidence="9" id="KW-1185">Reference proteome</keyword>
<proteinExistence type="predicted"/>
<keyword evidence="3" id="KW-0238">DNA-binding</keyword>
<sequence length="222" mass="24845">MHHGIPDLDVLGQFSHPKLCSKKIQGKVSGVTKAEREKLKREHLNDLFLALANALEISEQTNGKACVIGETTRMVKDTLKQIECLKRENEALLFESQYVTSENNELQVENSALQDQIVKLQKELKEKTSQVNLDLNIAPPEPKRLDLMPLTAEDHITFPIGEPLLQKPATGAPLYVIPVYPDFQVHQQSNHTAQLACEPVGNVSKPRARYPSPGDSWPSRIL</sequence>
<feature type="domain" description="Iron-related transcription factor 3 bHLH" evidence="7">
    <location>
        <begin position="31"/>
        <end position="102"/>
    </location>
</feature>
<evidence type="ECO:0000313" key="8">
    <source>
        <dbReference type="EMBL" id="WOH05309.1"/>
    </source>
</evidence>
<keyword evidence="6" id="KW-0175">Coiled coil</keyword>
<evidence type="ECO:0000256" key="1">
    <source>
        <dbReference type="ARBA" id="ARBA00004123"/>
    </source>
</evidence>
<keyword evidence="5" id="KW-0539">Nucleus</keyword>
<dbReference type="PANTHER" id="PTHR47075:SF9">
    <property type="entry name" value="TRANSCRIPTION FACTOR BHLH47"/>
    <property type="match status" value="1"/>
</dbReference>
<dbReference type="GO" id="GO:0005634">
    <property type="term" value="C:nucleus"/>
    <property type="evidence" value="ECO:0007669"/>
    <property type="project" value="UniProtKB-SubCell"/>
</dbReference>
<protein>
    <recommendedName>
        <fullName evidence="7">Iron-related transcription factor 3 bHLH domain-containing protein</fullName>
    </recommendedName>
</protein>
<reference evidence="8" key="1">
    <citation type="journal article" date="2016" name="Nat. Genet.">
        <title>A high-quality carrot genome assembly provides new insights into carotenoid accumulation and asterid genome evolution.</title>
        <authorList>
            <person name="Iorizzo M."/>
            <person name="Ellison S."/>
            <person name="Senalik D."/>
            <person name="Zeng P."/>
            <person name="Satapoomin P."/>
            <person name="Huang J."/>
            <person name="Bowman M."/>
            <person name="Iovene M."/>
            <person name="Sanseverino W."/>
            <person name="Cavagnaro P."/>
            <person name="Yildiz M."/>
            <person name="Macko-Podgorni A."/>
            <person name="Moranska E."/>
            <person name="Grzebelus E."/>
            <person name="Grzebelus D."/>
            <person name="Ashrafi H."/>
            <person name="Zheng Z."/>
            <person name="Cheng S."/>
            <person name="Spooner D."/>
            <person name="Van Deynze A."/>
            <person name="Simon P."/>
        </authorList>
    </citation>
    <scope>NUCLEOTIDE SEQUENCE</scope>
    <source>
        <tissue evidence="8">Leaf</tissue>
    </source>
</reference>
<dbReference type="InterPro" id="IPR057075">
    <property type="entry name" value="bHLH_IRO3"/>
</dbReference>
<gene>
    <name evidence="8" type="ORF">DCAR_0624724</name>
</gene>
<evidence type="ECO:0000256" key="3">
    <source>
        <dbReference type="ARBA" id="ARBA00023125"/>
    </source>
</evidence>
<evidence type="ECO:0000256" key="4">
    <source>
        <dbReference type="ARBA" id="ARBA00023163"/>
    </source>
</evidence>
<dbReference type="GO" id="GO:0003677">
    <property type="term" value="F:DNA binding"/>
    <property type="evidence" value="ECO:0007669"/>
    <property type="project" value="UniProtKB-KW"/>
</dbReference>
<evidence type="ECO:0000256" key="5">
    <source>
        <dbReference type="ARBA" id="ARBA00023242"/>
    </source>
</evidence>
<evidence type="ECO:0000313" key="9">
    <source>
        <dbReference type="Proteomes" id="UP000077755"/>
    </source>
</evidence>
<reference evidence="8" key="2">
    <citation type="submission" date="2022-03" db="EMBL/GenBank/DDBJ databases">
        <title>Draft title - Genomic analysis of global carrot germplasm unveils the trajectory of domestication and the origin of high carotenoid orange carrot.</title>
        <authorList>
            <person name="Iorizzo M."/>
            <person name="Ellison S."/>
            <person name="Senalik D."/>
            <person name="Macko-Podgorni A."/>
            <person name="Grzebelus D."/>
            <person name="Bostan H."/>
            <person name="Rolling W."/>
            <person name="Curaba J."/>
            <person name="Simon P."/>
        </authorList>
    </citation>
    <scope>NUCLEOTIDE SEQUENCE</scope>
    <source>
        <tissue evidence="8">Leaf</tissue>
    </source>
</reference>
<keyword evidence="4" id="KW-0804">Transcription</keyword>
<dbReference type="Pfam" id="PF23177">
    <property type="entry name" value="bHLH_IRO3"/>
    <property type="match status" value="1"/>
</dbReference>
<evidence type="ECO:0000256" key="2">
    <source>
        <dbReference type="ARBA" id="ARBA00023015"/>
    </source>
</evidence>
<evidence type="ECO:0000259" key="7">
    <source>
        <dbReference type="Pfam" id="PF23177"/>
    </source>
</evidence>
<dbReference type="SUPFAM" id="SSF47459">
    <property type="entry name" value="HLH, helix-loop-helix DNA-binding domain"/>
    <property type="match status" value="1"/>
</dbReference>
<dbReference type="InterPro" id="IPR036638">
    <property type="entry name" value="HLH_DNA-bd_sf"/>
</dbReference>
<dbReference type="PANTHER" id="PTHR47075">
    <property type="entry name" value="TRANSCRIPTION FACTOR BHLH47"/>
    <property type="match status" value="1"/>
</dbReference>
<dbReference type="EMBL" id="CP093348">
    <property type="protein sequence ID" value="WOH05309.1"/>
    <property type="molecule type" value="Genomic_DNA"/>
</dbReference>
<dbReference type="AlphaFoldDB" id="A0AAF0XE49"/>
<comment type="subcellular location">
    <subcellularLocation>
        <location evidence="1">Nucleus</location>
    </subcellularLocation>
</comment>
<accession>A0AAF0XE49</accession>
<dbReference type="GO" id="GO:0046983">
    <property type="term" value="F:protein dimerization activity"/>
    <property type="evidence" value="ECO:0007669"/>
    <property type="project" value="InterPro"/>
</dbReference>
<name>A0AAF0XE49_DAUCS</name>
<evidence type="ECO:0000256" key="6">
    <source>
        <dbReference type="SAM" id="Coils"/>
    </source>
</evidence>
<organism evidence="8 9">
    <name type="scientific">Daucus carota subsp. sativus</name>
    <name type="common">Carrot</name>
    <dbReference type="NCBI Taxonomy" id="79200"/>
    <lineage>
        <taxon>Eukaryota</taxon>
        <taxon>Viridiplantae</taxon>
        <taxon>Streptophyta</taxon>
        <taxon>Embryophyta</taxon>
        <taxon>Tracheophyta</taxon>
        <taxon>Spermatophyta</taxon>
        <taxon>Magnoliopsida</taxon>
        <taxon>eudicotyledons</taxon>
        <taxon>Gunneridae</taxon>
        <taxon>Pentapetalae</taxon>
        <taxon>asterids</taxon>
        <taxon>campanulids</taxon>
        <taxon>Apiales</taxon>
        <taxon>Apiaceae</taxon>
        <taxon>Apioideae</taxon>
        <taxon>Scandiceae</taxon>
        <taxon>Daucinae</taxon>
        <taxon>Daucus</taxon>
        <taxon>Daucus sect. Daucus</taxon>
    </lineage>
</organism>
<keyword evidence="2" id="KW-0805">Transcription regulation</keyword>
<dbReference type="Proteomes" id="UP000077755">
    <property type="component" value="Chromosome 6"/>
</dbReference>